<comment type="caution">
    <text evidence="1">The sequence shown here is derived from an EMBL/GenBank/DDBJ whole genome shotgun (WGS) entry which is preliminary data.</text>
</comment>
<gene>
    <name evidence="1" type="ORF">PMAYCL1PPCAC_27405</name>
</gene>
<feature type="non-terminal residue" evidence="1">
    <location>
        <position position="1"/>
    </location>
</feature>
<dbReference type="AlphaFoldDB" id="A0AAN5IAL9"/>
<organism evidence="1 2">
    <name type="scientific">Pristionchus mayeri</name>
    <dbReference type="NCBI Taxonomy" id="1317129"/>
    <lineage>
        <taxon>Eukaryota</taxon>
        <taxon>Metazoa</taxon>
        <taxon>Ecdysozoa</taxon>
        <taxon>Nematoda</taxon>
        <taxon>Chromadorea</taxon>
        <taxon>Rhabditida</taxon>
        <taxon>Rhabditina</taxon>
        <taxon>Diplogasteromorpha</taxon>
        <taxon>Diplogasteroidea</taxon>
        <taxon>Neodiplogasteridae</taxon>
        <taxon>Pristionchus</taxon>
    </lineage>
</organism>
<accession>A0AAN5IAL9</accession>
<keyword evidence="2" id="KW-1185">Reference proteome</keyword>
<protein>
    <submittedName>
        <fullName evidence="1">Uncharacterized protein</fullName>
    </submittedName>
</protein>
<evidence type="ECO:0000313" key="1">
    <source>
        <dbReference type="EMBL" id="GMR57210.1"/>
    </source>
</evidence>
<dbReference type="EMBL" id="BTRK01000006">
    <property type="protein sequence ID" value="GMR57210.1"/>
    <property type="molecule type" value="Genomic_DNA"/>
</dbReference>
<evidence type="ECO:0000313" key="2">
    <source>
        <dbReference type="Proteomes" id="UP001328107"/>
    </source>
</evidence>
<reference evidence="2" key="1">
    <citation type="submission" date="2022-10" db="EMBL/GenBank/DDBJ databases">
        <title>Genome assembly of Pristionchus species.</title>
        <authorList>
            <person name="Yoshida K."/>
            <person name="Sommer R.J."/>
        </authorList>
    </citation>
    <scope>NUCLEOTIDE SEQUENCE [LARGE SCALE GENOMIC DNA]</scope>
    <source>
        <strain evidence="2">RS5460</strain>
    </source>
</reference>
<dbReference type="Proteomes" id="UP001328107">
    <property type="component" value="Unassembled WGS sequence"/>
</dbReference>
<name>A0AAN5IAL9_9BILA</name>
<proteinExistence type="predicted"/>
<sequence length="254" mass="30194">DRLRARVNNRLNGIEVKTEYHVEYLRIREQSINDEVFGCDDFPNIIFFEEKSYSSECIRRLARNVSVGELEIKLSGSSDFHREVYSLIKEFYIDDLHLQFDNDEMESEIMVDSFFFDLVRSCERLHLVRMDNVTAEALHRVYQNMMMDQAEFRKLRCAFAKKQTLVAFLRLIGITVRDGKLFSARRDLQAYESRYNGYILSFSIFDANLEMKFSHGTNEIFDIDQGFCDWRVHANRESLEEQQKYRIKVVIIPE</sequence>